<dbReference type="RefSeq" id="WP_319696739.1">
    <property type="nucleotide sequence ID" value="NZ_JARAWN010000308.1"/>
</dbReference>
<proteinExistence type="predicted"/>
<organism evidence="1 2">
    <name type="scientific">Streptomyces europaeiscabiei</name>
    <dbReference type="NCBI Taxonomy" id="146819"/>
    <lineage>
        <taxon>Bacteria</taxon>
        <taxon>Bacillati</taxon>
        <taxon>Actinomycetota</taxon>
        <taxon>Actinomycetes</taxon>
        <taxon>Kitasatosporales</taxon>
        <taxon>Streptomycetaceae</taxon>
        <taxon>Streptomyces</taxon>
    </lineage>
</organism>
<feature type="non-terminal residue" evidence="1">
    <location>
        <position position="1"/>
    </location>
</feature>
<reference evidence="1" key="1">
    <citation type="journal article" date="2023" name="Microb. Genom.">
        <title>Mesoterricola silvestris gen. nov., sp. nov., Mesoterricola sediminis sp. nov., Geothrix oryzae sp. nov., Geothrix edaphica sp. nov., Geothrix rubra sp. nov., and Geothrix limicola sp. nov., six novel members of Acidobacteriota isolated from soils.</title>
        <authorList>
            <person name="Weisberg A.J."/>
            <person name="Pearce E."/>
            <person name="Kramer C.G."/>
            <person name="Chang J.H."/>
            <person name="Clarke C.R."/>
        </authorList>
    </citation>
    <scope>NUCLEOTIDE SEQUENCE</scope>
    <source>
        <strain evidence="1">ND06-05F</strain>
    </source>
</reference>
<dbReference type="Proteomes" id="UP001273589">
    <property type="component" value="Unassembled WGS sequence"/>
</dbReference>
<accession>A0AAJ2UQ63</accession>
<name>A0AAJ2UQ63_9ACTN</name>
<comment type="caution">
    <text evidence="1">The sequence shown here is derived from an EMBL/GenBank/DDBJ whole genome shotgun (WGS) entry which is preliminary data.</text>
</comment>
<dbReference type="EMBL" id="JARAWN010000308">
    <property type="protein sequence ID" value="MDX3134626.1"/>
    <property type="molecule type" value="Genomic_DNA"/>
</dbReference>
<dbReference type="AlphaFoldDB" id="A0AAJ2UQ63"/>
<evidence type="ECO:0000313" key="2">
    <source>
        <dbReference type="Proteomes" id="UP001273589"/>
    </source>
</evidence>
<sequence length="192" mass="20311">AWLITGDDDTSVSSRTAGSRAVVGSGLSAPEKLGGFLHQDRAVLDLGKGSDGQEMAKRNRAWDSESGERLSEAYGGAAAVVQTYSDSSLESFFQLTAVRGPTPRPYVPYEDAKALGLERPTNELVTFGKVDCVVHNLPTNAGGEPASDSVSTVSCQRGDAELTVLIRNSTGDVSHEPSRVARLVDEAWGELT</sequence>
<evidence type="ECO:0000313" key="1">
    <source>
        <dbReference type="EMBL" id="MDX3134626.1"/>
    </source>
</evidence>
<gene>
    <name evidence="1" type="ORF">PV367_33675</name>
</gene>
<protein>
    <submittedName>
        <fullName evidence="1">Uncharacterized protein</fullName>
    </submittedName>
</protein>